<dbReference type="FunFam" id="3.90.1170.40:FF:000003">
    <property type="entry name" value="Molybdopterin converting factor subunit 2"/>
    <property type="match status" value="1"/>
</dbReference>
<dbReference type="STRING" id="46223.SAMN05421852_11469"/>
<gene>
    <name evidence="13" type="ORF">SAMN05421852_11469</name>
</gene>
<comment type="subunit">
    <text evidence="7">Heterotetramer of 2 MoaD subunits and 2 MoaE subunits. Also stable as homodimer. The enzyme changes between these two forms during catalysis.</text>
</comment>
<keyword evidence="5" id="KW-0808">Transferase</keyword>
<evidence type="ECO:0000256" key="10">
    <source>
        <dbReference type="ARBA" id="ARBA00030781"/>
    </source>
</evidence>
<keyword evidence="14" id="KW-1185">Reference proteome</keyword>
<sequence>MFVITQDKIDVQAVIEAVQDPHCGGTCTFIGTVRDLTDGKKTAYLEYEAYEEMAEKMLKQIGDEVLKQFGCSHVAISHRIGRLEIGDVAVAIAVSAPHRKEAFEGCRYAIEKLKQVVPIWKKEFGEDGSYWV</sequence>
<dbReference type="EC" id="2.8.1.12" evidence="3"/>
<comment type="similarity">
    <text evidence="2">Belongs to the MoaE family.</text>
</comment>
<accession>A0A1I3SZB5</accession>
<proteinExistence type="inferred from homology"/>
<comment type="pathway">
    <text evidence="1">Cofactor biosynthesis; molybdopterin biosynthesis.</text>
</comment>
<dbReference type="CDD" id="cd00756">
    <property type="entry name" value="MoaE"/>
    <property type="match status" value="1"/>
</dbReference>
<dbReference type="Gene3D" id="3.90.1170.40">
    <property type="entry name" value="Molybdopterin biosynthesis MoaE subunit"/>
    <property type="match status" value="1"/>
</dbReference>
<comment type="catalytic activity">
    <reaction evidence="12">
        <text>2 [molybdopterin-synthase sulfur-carrier protein]-C-terminal-Gly-aminoethanethioate + cyclic pyranopterin phosphate + H2O = molybdopterin + 2 [molybdopterin-synthase sulfur-carrier protein]-C-terminal Gly-Gly + 2 H(+)</text>
        <dbReference type="Rhea" id="RHEA:26333"/>
        <dbReference type="Rhea" id="RHEA-COMP:12202"/>
        <dbReference type="Rhea" id="RHEA-COMP:19907"/>
        <dbReference type="ChEBI" id="CHEBI:15377"/>
        <dbReference type="ChEBI" id="CHEBI:15378"/>
        <dbReference type="ChEBI" id="CHEBI:58698"/>
        <dbReference type="ChEBI" id="CHEBI:59648"/>
        <dbReference type="ChEBI" id="CHEBI:90778"/>
        <dbReference type="ChEBI" id="CHEBI:232372"/>
        <dbReference type="EC" id="2.8.1.12"/>
    </reaction>
</comment>
<dbReference type="EMBL" id="FORR01000014">
    <property type="protein sequence ID" value="SFJ62647.1"/>
    <property type="molecule type" value="Genomic_DNA"/>
</dbReference>
<evidence type="ECO:0000313" key="13">
    <source>
        <dbReference type="EMBL" id="SFJ62647.1"/>
    </source>
</evidence>
<reference evidence="13 14" key="1">
    <citation type="submission" date="2016-10" db="EMBL/GenBank/DDBJ databases">
        <authorList>
            <person name="de Groot N.N."/>
        </authorList>
    </citation>
    <scope>NUCLEOTIDE SEQUENCE [LARGE SCALE GENOMIC DNA]</scope>
    <source>
        <strain evidence="13 14">DSM 44778</strain>
    </source>
</reference>
<evidence type="ECO:0000256" key="5">
    <source>
        <dbReference type="ARBA" id="ARBA00022679"/>
    </source>
</evidence>
<evidence type="ECO:0000256" key="4">
    <source>
        <dbReference type="ARBA" id="ARBA00013858"/>
    </source>
</evidence>
<protein>
    <recommendedName>
        <fullName evidence="4">Molybdopterin synthase catalytic subunit</fullName>
        <ecNumber evidence="3">2.8.1.12</ecNumber>
    </recommendedName>
    <alternativeName>
        <fullName evidence="10">MPT synthase subunit 2</fullName>
    </alternativeName>
    <alternativeName>
        <fullName evidence="8">Molybdenum cofactor biosynthesis protein E</fullName>
    </alternativeName>
    <alternativeName>
        <fullName evidence="9">Molybdopterin-converting factor large subunit</fullName>
    </alternativeName>
    <alternativeName>
        <fullName evidence="11">Molybdopterin-converting factor subunit 2</fullName>
    </alternativeName>
</protein>
<evidence type="ECO:0000256" key="3">
    <source>
        <dbReference type="ARBA" id="ARBA00011950"/>
    </source>
</evidence>
<evidence type="ECO:0000256" key="6">
    <source>
        <dbReference type="ARBA" id="ARBA00023150"/>
    </source>
</evidence>
<dbReference type="GO" id="GO:0030366">
    <property type="term" value="F:molybdopterin synthase activity"/>
    <property type="evidence" value="ECO:0007669"/>
    <property type="project" value="UniProtKB-EC"/>
</dbReference>
<dbReference type="InterPro" id="IPR036563">
    <property type="entry name" value="MoaE_sf"/>
</dbReference>
<dbReference type="Pfam" id="PF02391">
    <property type="entry name" value="MoaE"/>
    <property type="match status" value="1"/>
</dbReference>
<dbReference type="InterPro" id="IPR003448">
    <property type="entry name" value="Mopterin_biosynth_MoaE"/>
</dbReference>
<dbReference type="Proteomes" id="UP000199545">
    <property type="component" value="Unassembled WGS sequence"/>
</dbReference>
<evidence type="ECO:0000256" key="12">
    <source>
        <dbReference type="ARBA" id="ARBA00049878"/>
    </source>
</evidence>
<evidence type="ECO:0000313" key="14">
    <source>
        <dbReference type="Proteomes" id="UP000199545"/>
    </source>
</evidence>
<evidence type="ECO:0000256" key="2">
    <source>
        <dbReference type="ARBA" id="ARBA00005426"/>
    </source>
</evidence>
<dbReference type="OrthoDB" id="9803224at2"/>
<keyword evidence="6" id="KW-0501">Molybdenum cofactor biosynthesis</keyword>
<evidence type="ECO:0000256" key="7">
    <source>
        <dbReference type="ARBA" id="ARBA00026066"/>
    </source>
</evidence>
<evidence type="ECO:0000256" key="1">
    <source>
        <dbReference type="ARBA" id="ARBA00005046"/>
    </source>
</evidence>
<evidence type="ECO:0000256" key="11">
    <source>
        <dbReference type="ARBA" id="ARBA00032474"/>
    </source>
</evidence>
<dbReference type="AlphaFoldDB" id="A0A1I3SZB5"/>
<organism evidence="13 14">
    <name type="scientific">Thermoflavimicrobium dichotomicum</name>
    <dbReference type="NCBI Taxonomy" id="46223"/>
    <lineage>
        <taxon>Bacteria</taxon>
        <taxon>Bacillati</taxon>
        <taxon>Bacillota</taxon>
        <taxon>Bacilli</taxon>
        <taxon>Bacillales</taxon>
        <taxon>Thermoactinomycetaceae</taxon>
        <taxon>Thermoflavimicrobium</taxon>
    </lineage>
</organism>
<dbReference type="GO" id="GO:0006777">
    <property type="term" value="P:Mo-molybdopterin cofactor biosynthetic process"/>
    <property type="evidence" value="ECO:0007669"/>
    <property type="project" value="UniProtKB-KW"/>
</dbReference>
<evidence type="ECO:0000256" key="8">
    <source>
        <dbReference type="ARBA" id="ARBA00029745"/>
    </source>
</evidence>
<dbReference type="SUPFAM" id="SSF54690">
    <property type="entry name" value="Molybdopterin synthase subunit MoaE"/>
    <property type="match status" value="1"/>
</dbReference>
<evidence type="ECO:0000256" key="9">
    <source>
        <dbReference type="ARBA" id="ARBA00030407"/>
    </source>
</evidence>
<dbReference type="PANTHER" id="PTHR23404">
    <property type="entry name" value="MOLYBDOPTERIN SYNTHASE RELATED"/>
    <property type="match status" value="1"/>
</dbReference>
<dbReference type="RefSeq" id="WP_093230938.1">
    <property type="nucleotide sequence ID" value="NZ_FORR01000014.1"/>
</dbReference>
<name>A0A1I3SZB5_9BACL</name>